<feature type="region of interest" description="Disordered" evidence="1">
    <location>
        <begin position="29"/>
        <end position="105"/>
    </location>
</feature>
<protein>
    <submittedName>
        <fullName evidence="2">Uncharacterized protein</fullName>
    </submittedName>
</protein>
<reference evidence="2 3" key="1">
    <citation type="submission" date="2018-12" db="EMBL/GenBank/DDBJ databases">
        <title>Draft genome sequence of Embleya hyalina NBRC 13850T.</title>
        <authorList>
            <person name="Komaki H."/>
            <person name="Hosoyama A."/>
            <person name="Kimura A."/>
            <person name="Ichikawa N."/>
            <person name="Tamura T."/>
        </authorList>
    </citation>
    <scope>NUCLEOTIDE SEQUENCE [LARGE SCALE GENOMIC DNA]</scope>
    <source>
        <strain evidence="2 3">NBRC 13850</strain>
    </source>
</reference>
<feature type="compositionally biased region" description="Basic and acidic residues" evidence="1">
    <location>
        <begin position="283"/>
        <end position="295"/>
    </location>
</feature>
<accession>A0A401Z4R7</accession>
<evidence type="ECO:0000256" key="1">
    <source>
        <dbReference type="SAM" id="MobiDB-lite"/>
    </source>
</evidence>
<evidence type="ECO:0000313" key="2">
    <source>
        <dbReference type="EMBL" id="GCE01840.1"/>
    </source>
</evidence>
<feature type="compositionally biased region" description="Basic and acidic residues" evidence="1">
    <location>
        <begin position="41"/>
        <end position="51"/>
    </location>
</feature>
<name>A0A401Z4R7_9ACTN</name>
<feature type="region of interest" description="Disordered" evidence="1">
    <location>
        <begin position="118"/>
        <end position="143"/>
    </location>
</feature>
<dbReference type="Proteomes" id="UP000286931">
    <property type="component" value="Unassembled WGS sequence"/>
</dbReference>
<sequence length="304" mass="32851">MPVHEPFVEQVLQPGDAETRLTPGVCAASAGVGAGVPGKVSAERGVDRPEGALDDALGRRRVRRGGLHADPERLARGGERPRQEDPSPVHDDGLRYDDRPGGSAPEVFVQRHRPIAGEQPGAGEAQHVGPCRPGGTGDGRLCGRRRRVHRPGLARLRHRRRDCPGPSFRFLDTSAVHDPGAWGRITAPTGAFPLPGAPGIAPDRPSVRHLRPWRWTVRYGEKSCRGRRHAQQAGSRYESALGISRRGCPVDLPASAAAREGRGPPVPRRTARGPTTIRTPSETGDHRLGFPERPFRTPSTSPRP</sequence>
<keyword evidence="3" id="KW-1185">Reference proteome</keyword>
<feature type="compositionally biased region" description="Basic and acidic residues" evidence="1">
    <location>
        <begin position="67"/>
        <end position="100"/>
    </location>
</feature>
<feature type="region of interest" description="Disordered" evidence="1">
    <location>
        <begin position="254"/>
        <end position="304"/>
    </location>
</feature>
<evidence type="ECO:0000313" key="3">
    <source>
        <dbReference type="Proteomes" id="UP000286931"/>
    </source>
</evidence>
<dbReference type="AlphaFoldDB" id="A0A401Z4R7"/>
<dbReference type="EMBL" id="BIFH01000053">
    <property type="protein sequence ID" value="GCE01840.1"/>
    <property type="molecule type" value="Genomic_DNA"/>
</dbReference>
<proteinExistence type="predicted"/>
<organism evidence="2 3">
    <name type="scientific">Embleya hyalina</name>
    <dbReference type="NCBI Taxonomy" id="516124"/>
    <lineage>
        <taxon>Bacteria</taxon>
        <taxon>Bacillati</taxon>
        <taxon>Actinomycetota</taxon>
        <taxon>Actinomycetes</taxon>
        <taxon>Kitasatosporales</taxon>
        <taxon>Streptomycetaceae</taxon>
        <taxon>Embleya</taxon>
    </lineage>
</organism>
<comment type="caution">
    <text evidence="2">The sequence shown here is derived from an EMBL/GenBank/DDBJ whole genome shotgun (WGS) entry which is preliminary data.</text>
</comment>
<gene>
    <name evidence="2" type="ORF">EHYA_09614</name>
</gene>